<dbReference type="Pfam" id="PF00026">
    <property type="entry name" value="Asp"/>
    <property type="match status" value="2"/>
</dbReference>
<dbReference type="OrthoDB" id="771136at2759"/>
<comment type="similarity">
    <text evidence="1 10">Belongs to the peptidase A1 family.</text>
</comment>
<organism evidence="16">
    <name type="scientific">Micromonas pusilla (strain CCMP1545)</name>
    <name type="common">Picoplanktonic green alga</name>
    <dbReference type="NCBI Taxonomy" id="564608"/>
    <lineage>
        <taxon>Eukaryota</taxon>
        <taxon>Viridiplantae</taxon>
        <taxon>Chlorophyta</taxon>
        <taxon>Mamiellophyceae</taxon>
        <taxon>Mamiellales</taxon>
        <taxon>Mamiellaceae</taxon>
        <taxon>Micromonas</taxon>
    </lineage>
</organism>
<dbReference type="InterPro" id="IPR001461">
    <property type="entry name" value="Aspartic_peptidase_A1"/>
</dbReference>
<dbReference type="KEGG" id="mpp:MICPUCDRAFT_51434"/>
<feature type="signal peptide" evidence="12">
    <location>
        <begin position="1"/>
        <end position="27"/>
    </location>
</feature>
<dbReference type="MEROPS" id="A01.096"/>
<dbReference type="PANTHER" id="PTHR47966">
    <property type="entry name" value="BETA-SITE APP-CLEAVING ENZYME, ISOFORM A-RELATED"/>
    <property type="match status" value="1"/>
</dbReference>
<accession>C1N1K1</accession>
<sequence>MNARVVALLCALVALLSLASVPVAVRADDDGVDNDDDDADAMRSSSVASSSSRLPRVSLSKRVVDARAVHARVVATRANEANARLNSMYGADADARVSITNYMDAQYFGAVSIGTPPQSFDVVFDTGSSNLWVPSSKCKFTQIPCDLHHKYDAKASSTHAQNGTDFAIQYGSGSLSGFLSADVVGWGGLEIASQTFAEATREPGLAFMFAKFDGILGMGWDTISVDKVVPPFYNAYAQGLVPDDVFSFWLNRDESHPDGPGGELVLGGVDPAHYVGEHAWLPVTREGYWQVRMDDVIVDGASAGECDETDGCAAILDTGTSLLAGPKDVIEKINAKIGARPILNEECRVMIEQYGEELIDDVKKFGPKAICVSAGLCHEKTERQPPQRPASSSPFDILGRLAKKSRARASVTRRVLEGRRGRLWADAAADADAASQPASCRACEMAVAYAQSLIKTNVTRALILNELKSLCDHIPSKGGEAVRRLPVRPSFVRHVSLTDTRAPDSSSKGVDCDAVDAMPDVSFVLGGKAWTLTPRQYVLRVTSGGGGDDDDETERERADEEDADAMDEEGRGRHHHHHKRPRPPTHAPPEPPKPKPKPSAEQCVSGFMGLDVPPPAGPLWILGDVFIGPYHTVFDHGNARVGIAEAR</sequence>
<dbReference type="SUPFAM" id="SSF47862">
    <property type="entry name" value="Saposin"/>
    <property type="match status" value="1"/>
</dbReference>
<dbReference type="EMBL" id="GG663744">
    <property type="protein sequence ID" value="EEH54466.1"/>
    <property type="molecule type" value="Genomic_DNA"/>
</dbReference>
<dbReference type="PRINTS" id="PR00792">
    <property type="entry name" value="PEPSIN"/>
</dbReference>
<evidence type="ECO:0000313" key="15">
    <source>
        <dbReference type="EMBL" id="EEH54466.1"/>
    </source>
</evidence>
<dbReference type="InterPro" id="IPR011001">
    <property type="entry name" value="Saposin-like"/>
</dbReference>
<dbReference type="FunFam" id="2.40.70.10:FF:000009">
    <property type="entry name" value="Aspartic proteinase A1"/>
    <property type="match status" value="1"/>
</dbReference>
<evidence type="ECO:0000259" key="14">
    <source>
        <dbReference type="PROSITE" id="PS51767"/>
    </source>
</evidence>
<dbReference type="STRING" id="564608.C1N1K1"/>
<protein>
    <submittedName>
        <fullName evidence="15">Predicted protein</fullName>
    </submittedName>
</protein>
<feature type="chain" id="PRO_5002912319" evidence="12">
    <location>
        <begin position="28"/>
        <end position="647"/>
    </location>
</feature>
<feature type="region of interest" description="Disordered" evidence="11">
    <location>
        <begin position="540"/>
        <end position="606"/>
    </location>
</feature>
<keyword evidence="4 10" id="KW-0064">Aspartyl protease</keyword>
<dbReference type="PROSITE" id="PS50015">
    <property type="entry name" value="SAP_B"/>
    <property type="match status" value="2"/>
</dbReference>
<dbReference type="Pfam" id="PF05184">
    <property type="entry name" value="SapB_1"/>
    <property type="match status" value="1"/>
</dbReference>
<dbReference type="Pfam" id="PF03489">
    <property type="entry name" value="SapB_2"/>
    <property type="match status" value="1"/>
</dbReference>
<evidence type="ECO:0000256" key="2">
    <source>
        <dbReference type="ARBA" id="ARBA00022670"/>
    </source>
</evidence>
<keyword evidence="5 10" id="KW-0378">Hydrolase</keyword>
<feature type="active site" evidence="8">
    <location>
        <position position="125"/>
    </location>
</feature>
<evidence type="ECO:0000256" key="5">
    <source>
        <dbReference type="ARBA" id="ARBA00022801"/>
    </source>
</evidence>
<evidence type="ECO:0000256" key="8">
    <source>
        <dbReference type="PIRSR" id="PIRSR601461-1"/>
    </source>
</evidence>
<feature type="compositionally biased region" description="Acidic residues" evidence="11">
    <location>
        <begin position="547"/>
        <end position="567"/>
    </location>
</feature>
<dbReference type="SUPFAM" id="SSF50630">
    <property type="entry name" value="Acid proteases"/>
    <property type="match status" value="1"/>
</dbReference>
<name>C1N1K1_MICPC</name>
<dbReference type="PROSITE" id="PS00141">
    <property type="entry name" value="ASP_PROTEASE"/>
    <property type="match status" value="2"/>
</dbReference>
<dbReference type="InterPro" id="IPR001969">
    <property type="entry name" value="Aspartic_peptidase_AS"/>
</dbReference>
<feature type="compositionally biased region" description="Basic residues" evidence="11">
    <location>
        <begin position="572"/>
        <end position="583"/>
    </location>
</feature>
<dbReference type="PROSITE" id="PS51767">
    <property type="entry name" value="PEPTIDASE_A1"/>
    <property type="match status" value="1"/>
</dbReference>
<feature type="domain" description="Saposin B-type" evidence="13">
    <location>
        <begin position="342"/>
        <end position="381"/>
    </location>
</feature>
<gene>
    <name evidence="15" type="ORF">MICPUCDRAFT_51434</name>
</gene>
<dbReference type="InterPro" id="IPR008139">
    <property type="entry name" value="SaposinB_dom"/>
</dbReference>
<reference evidence="15 16" key="1">
    <citation type="journal article" date="2009" name="Science">
        <title>Green evolution and dynamic adaptations revealed by genomes of the marine picoeukaryotes Micromonas.</title>
        <authorList>
            <person name="Worden A.Z."/>
            <person name="Lee J.H."/>
            <person name="Mock T."/>
            <person name="Rouze P."/>
            <person name="Simmons M.P."/>
            <person name="Aerts A.L."/>
            <person name="Allen A.E."/>
            <person name="Cuvelier M.L."/>
            <person name="Derelle E."/>
            <person name="Everett M.V."/>
            <person name="Foulon E."/>
            <person name="Grimwood J."/>
            <person name="Gundlach H."/>
            <person name="Henrissat B."/>
            <person name="Napoli C."/>
            <person name="McDonald S.M."/>
            <person name="Parker M.S."/>
            <person name="Rombauts S."/>
            <person name="Salamov A."/>
            <person name="Von Dassow P."/>
            <person name="Badger J.H."/>
            <person name="Coutinho P.M."/>
            <person name="Demir E."/>
            <person name="Dubchak I."/>
            <person name="Gentemann C."/>
            <person name="Eikrem W."/>
            <person name="Gready J.E."/>
            <person name="John U."/>
            <person name="Lanier W."/>
            <person name="Lindquist E.A."/>
            <person name="Lucas S."/>
            <person name="Mayer K.F."/>
            <person name="Moreau H."/>
            <person name="Not F."/>
            <person name="Otillar R."/>
            <person name="Panaud O."/>
            <person name="Pangilinan J."/>
            <person name="Paulsen I."/>
            <person name="Piegu B."/>
            <person name="Poliakov A."/>
            <person name="Robbens S."/>
            <person name="Schmutz J."/>
            <person name="Toulza E."/>
            <person name="Wyss T."/>
            <person name="Zelensky A."/>
            <person name="Zhou K."/>
            <person name="Armbrust E.V."/>
            <person name="Bhattacharya D."/>
            <person name="Goodenough U.W."/>
            <person name="Van de Peer Y."/>
            <person name="Grigoriev I.V."/>
        </authorList>
    </citation>
    <scope>NUCLEOTIDE SEQUENCE [LARGE SCALE GENOMIC DNA]</scope>
    <source>
        <strain evidence="15 16">CCMP1545</strain>
    </source>
</reference>
<feature type="domain" description="Peptidase A1" evidence="14">
    <location>
        <begin position="107"/>
        <end position="644"/>
    </location>
</feature>
<keyword evidence="6 9" id="KW-1015">Disulfide bond</keyword>
<evidence type="ECO:0000259" key="13">
    <source>
        <dbReference type="PROSITE" id="PS50015"/>
    </source>
</evidence>
<evidence type="ECO:0000256" key="12">
    <source>
        <dbReference type="SAM" id="SignalP"/>
    </source>
</evidence>
<dbReference type="InterPro" id="IPR008138">
    <property type="entry name" value="SapB_2"/>
</dbReference>
<dbReference type="Proteomes" id="UP000001876">
    <property type="component" value="Unassembled WGS sequence"/>
</dbReference>
<dbReference type="AlphaFoldDB" id="C1N1K1"/>
<evidence type="ECO:0000256" key="11">
    <source>
        <dbReference type="SAM" id="MobiDB-lite"/>
    </source>
</evidence>
<dbReference type="GO" id="GO:0006629">
    <property type="term" value="P:lipid metabolic process"/>
    <property type="evidence" value="ECO:0007669"/>
    <property type="project" value="InterPro"/>
</dbReference>
<dbReference type="eggNOG" id="KOG1339">
    <property type="taxonomic scope" value="Eukaryota"/>
</dbReference>
<dbReference type="InterPro" id="IPR007856">
    <property type="entry name" value="SapB_1"/>
</dbReference>
<evidence type="ECO:0000256" key="9">
    <source>
        <dbReference type="PIRSR" id="PIRSR601461-2"/>
    </source>
</evidence>
<keyword evidence="2 10" id="KW-0645">Protease</keyword>
<feature type="domain" description="Saposin B-type" evidence="13">
    <location>
        <begin position="436"/>
        <end position="477"/>
    </location>
</feature>
<keyword evidence="3 12" id="KW-0732">Signal</keyword>
<keyword evidence="16" id="KW-1185">Reference proteome</keyword>
<evidence type="ECO:0000256" key="10">
    <source>
        <dbReference type="RuleBase" id="RU000454"/>
    </source>
</evidence>
<feature type="active site" evidence="8">
    <location>
        <position position="317"/>
    </location>
</feature>
<dbReference type="GO" id="GO:0006508">
    <property type="term" value="P:proteolysis"/>
    <property type="evidence" value="ECO:0007669"/>
    <property type="project" value="UniProtKB-KW"/>
</dbReference>
<dbReference type="OMA" id="KGEYMIS"/>
<evidence type="ECO:0000256" key="1">
    <source>
        <dbReference type="ARBA" id="ARBA00007447"/>
    </source>
</evidence>
<dbReference type="InterPro" id="IPR033121">
    <property type="entry name" value="PEPTIDASE_A1"/>
</dbReference>
<keyword evidence="7" id="KW-0325">Glycoprotein</keyword>
<dbReference type="Gene3D" id="2.40.70.10">
    <property type="entry name" value="Acid Proteases"/>
    <property type="match status" value="3"/>
</dbReference>
<evidence type="ECO:0000256" key="4">
    <source>
        <dbReference type="ARBA" id="ARBA00022750"/>
    </source>
</evidence>
<feature type="region of interest" description="Disordered" evidence="11">
    <location>
        <begin position="29"/>
        <end position="48"/>
    </location>
</feature>
<evidence type="ECO:0000256" key="6">
    <source>
        <dbReference type="ARBA" id="ARBA00023157"/>
    </source>
</evidence>
<feature type="disulfide bond" evidence="9">
    <location>
        <begin position="138"/>
        <end position="145"/>
    </location>
</feature>
<evidence type="ECO:0000313" key="16">
    <source>
        <dbReference type="Proteomes" id="UP000001876"/>
    </source>
</evidence>
<dbReference type="PANTHER" id="PTHR47966:SF51">
    <property type="entry name" value="BETA-SITE APP-CLEAVING ENZYME, ISOFORM A-RELATED"/>
    <property type="match status" value="1"/>
</dbReference>
<dbReference type="InterPro" id="IPR021109">
    <property type="entry name" value="Peptidase_aspartic_dom_sf"/>
</dbReference>
<evidence type="ECO:0000256" key="7">
    <source>
        <dbReference type="ARBA" id="ARBA00023180"/>
    </source>
</evidence>
<dbReference type="Gene3D" id="1.10.225.10">
    <property type="entry name" value="Saposin-like"/>
    <property type="match status" value="1"/>
</dbReference>
<evidence type="ECO:0000256" key="3">
    <source>
        <dbReference type="ARBA" id="ARBA00022729"/>
    </source>
</evidence>
<proteinExistence type="inferred from homology"/>
<dbReference type="GO" id="GO:0004190">
    <property type="term" value="F:aspartic-type endopeptidase activity"/>
    <property type="evidence" value="ECO:0007669"/>
    <property type="project" value="UniProtKB-KW"/>
</dbReference>
<feature type="compositionally biased region" description="Acidic residues" evidence="11">
    <location>
        <begin position="30"/>
        <end position="39"/>
    </location>
</feature>
<dbReference type="GeneID" id="9687012"/>
<dbReference type="RefSeq" id="XP_003061836.1">
    <property type="nucleotide sequence ID" value="XM_003061790.1"/>
</dbReference>